<dbReference type="EMBL" id="JADCNM010000011">
    <property type="protein sequence ID" value="KAG0462252.1"/>
    <property type="molecule type" value="Genomic_DNA"/>
</dbReference>
<protein>
    <submittedName>
        <fullName evidence="2">Uncharacterized protein</fullName>
    </submittedName>
</protein>
<proteinExistence type="predicted"/>
<name>A0A835Q6J5_VANPL</name>
<accession>A0A835Q6J5</accession>
<organism evidence="2 3">
    <name type="scientific">Vanilla planifolia</name>
    <name type="common">Vanilla</name>
    <dbReference type="NCBI Taxonomy" id="51239"/>
    <lineage>
        <taxon>Eukaryota</taxon>
        <taxon>Viridiplantae</taxon>
        <taxon>Streptophyta</taxon>
        <taxon>Embryophyta</taxon>
        <taxon>Tracheophyta</taxon>
        <taxon>Spermatophyta</taxon>
        <taxon>Magnoliopsida</taxon>
        <taxon>Liliopsida</taxon>
        <taxon>Asparagales</taxon>
        <taxon>Orchidaceae</taxon>
        <taxon>Vanilloideae</taxon>
        <taxon>Vanilleae</taxon>
        <taxon>Vanilla</taxon>
    </lineage>
</organism>
<feature type="region of interest" description="Disordered" evidence="1">
    <location>
        <begin position="28"/>
        <end position="76"/>
    </location>
</feature>
<feature type="compositionally biased region" description="Low complexity" evidence="1">
    <location>
        <begin position="50"/>
        <end position="70"/>
    </location>
</feature>
<evidence type="ECO:0000256" key="1">
    <source>
        <dbReference type="SAM" id="MobiDB-lite"/>
    </source>
</evidence>
<evidence type="ECO:0000313" key="2">
    <source>
        <dbReference type="EMBL" id="KAG0462252.1"/>
    </source>
</evidence>
<comment type="caution">
    <text evidence="2">The sequence shown here is derived from an EMBL/GenBank/DDBJ whole genome shotgun (WGS) entry which is preliminary data.</text>
</comment>
<evidence type="ECO:0000313" key="3">
    <source>
        <dbReference type="Proteomes" id="UP000639772"/>
    </source>
</evidence>
<dbReference type="Proteomes" id="UP000639772">
    <property type="component" value="Chromosome 11"/>
</dbReference>
<dbReference type="AlphaFoldDB" id="A0A835Q6J5"/>
<reference evidence="2 3" key="1">
    <citation type="journal article" date="2020" name="Nat. Food">
        <title>A phased Vanilla planifolia genome enables genetic improvement of flavour and production.</title>
        <authorList>
            <person name="Hasing T."/>
            <person name="Tang H."/>
            <person name="Brym M."/>
            <person name="Khazi F."/>
            <person name="Huang T."/>
            <person name="Chambers A.H."/>
        </authorList>
    </citation>
    <scope>NUCLEOTIDE SEQUENCE [LARGE SCALE GENOMIC DNA]</scope>
    <source>
        <tissue evidence="2">Leaf</tissue>
    </source>
</reference>
<gene>
    <name evidence="2" type="ORF">HPP92_020728</name>
</gene>
<sequence>MYADDSSHDAAAWPVWEIVNRPPSLFLPGSIETRKAPAQKAGERLPIRVQPNQRNLPTPRRPPTVVSRIPPDQRHR</sequence>